<dbReference type="CDD" id="cd00141">
    <property type="entry name" value="NT_POLXc"/>
    <property type="match status" value="1"/>
</dbReference>
<feature type="compositionally biased region" description="Low complexity" evidence="18">
    <location>
        <begin position="1"/>
        <end position="22"/>
    </location>
</feature>
<dbReference type="PROSITE" id="PS50172">
    <property type="entry name" value="BRCT"/>
    <property type="match status" value="1"/>
</dbReference>
<evidence type="ECO:0000256" key="4">
    <source>
        <dbReference type="ARBA" id="ARBA00012417"/>
    </source>
</evidence>
<dbReference type="InterPro" id="IPR027421">
    <property type="entry name" value="DNA_pol_lamdba_lyase_dom_sf"/>
</dbReference>
<evidence type="ECO:0000256" key="17">
    <source>
        <dbReference type="ARBA" id="ARBA00049244"/>
    </source>
</evidence>
<evidence type="ECO:0000256" key="9">
    <source>
        <dbReference type="ARBA" id="ARBA00022723"/>
    </source>
</evidence>
<dbReference type="PRINTS" id="PR00869">
    <property type="entry name" value="DNAPOLX"/>
</dbReference>
<keyword evidence="5" id="KW-0237">DNA synthesis</keyword>
<evidence type="ECO:0000256" key="5">
    <source>
        <dbReference type="ARBA" id="ARBA00022634"/>
    </source>
</evidence>
<evidence type="ECO:0000256" key="16">
    <source>
        <dbReference type="ARBA" id="ARBA00023242"/>
    </source>
</evidence>
<dbReference type="Gene3D" id="3.40.50.10190">
    <property type="entry name" value="BRCT domain"/>
    <property type="match status" value="1"/>
</dbReference>
<keyword evidence="10" id="KW-0227">DNA damage</keyword>
<sequence length="554" mass="61050">MSQRRPAATTHTSSSSSRSAFSPVRQGPLSGISVYIIQPKLSASEIGQLFGLAEQLGATISSDIAKADVIVTAIAMRARLERHLSWAVAQTKDVVTPAWLHDCAKQRVRLSAQLYPAIHIGTRPLSTSASPAPSRKRKASSSPAKSPGADAKLKSARTATPPPESALPTPALRPALPPPSLLERFPPTSRFSVQRLHPLVCPNQALIKELAIIRRARELEGEDRSALSYMRAISAIKAHPTELKSSKEAKTIPFVGSKILGMVGEFLKHGAVSEASELRVSERYKGLCELTTIHGIGPTRAREFYARGLTSLDELDRYYGVVVPDGYGNWIRNEDVEALAEDEDGVESIIREALALREDLTQTIPRAEVERIARAVADELEAIEPGCLHTICGGYRRGKPASNDVDIVFTHPEARRIRGLCTRLVDRLKSAGIVSRSWSHNQTYRKLGEGPRVHDPGLDKSLVVLRLAPDPCARRVDLIFAPPESYWAAVVGWTGSIMFERDLRLWAKEKNLKFNDSGLTRRVDTKLIPANDEREVFQLCGLEYIEPEWRNADL</sequence>
<dbReference type="PRINTS" id="PR00871">
    <property type="entry name" value="DNAPOLXTDT"/>
</dbReference>
<protein>
    <recommendedName>
        <fullName evidence="4">DNA-directed DNA polymerase</fullName>
        <ecNumber evidence="4">2.7.7.7</ecNumber>
    </recommendedName>
</protein>
<dbReference type="EC" id="2.7.7.7" evidence="4"/>
<reference evidence="20 21" key="1">
    <citation type="journal article" date="2016" name="Mol. Biol. Evol.">
        <title>Comparative Genomics of Early-Diverging Mushroom-Forming Fungi Provides Insights into the Origins of Lignocellulose Decay Capabilities.</title>
        <authorList>
            <person name="Nagy L.G."/>
            <person name="Riley R."/>
            <person name="Tritt A."/>
            <person name="Adam C."/>
            <person name="Daum C."/>
            <person name="Floudas D."/>
            <person name="Sun H."/>
            <person name="Yadav J.S."/>
            <person name="Pangilinan J."/>
            <person name="Larsson K.H."/>
            <person name="Matsuura K."/>
            <person name="Barry K."/>
            <person name="Labutti K."/>
            <person name="Kuo R."/>
            <person name="Ohm R.A."/>
            <person name="Bhattacharya S.S."/>
            <person name="Shirouzu T."/>
            <person name="Yoshinaga Y."/>
            <person name="Martin F.M."/>
            <person name="Grigoriev I.V."/>
            <person name="Hibbett D.S."/>
        </authorList>
    </citation>
    <scope>NUCLEOTIDE SEQUENCE [LARGE SCALE GENOMIC DNA]</scope>
    <source>
        <strain evidence="20 21">HHB12029</strain>
    </source>
</reference>
<dbReference type="GO" id="GO:0006260">
    <property type="term" value="P:DNA replication"/>
    <property type="evidence" value="ECO:0007669"/>
    <property type="project" value="UniProtKB-KW"/>
</dbReference>
<dbReference type="AlphaFoldDB" id="A0A165MRI2"/>
<dbReference type="GO" id="GO:0003887">
    <property type="term" value="F:DNA-directed DNA polymerase activity"/>
    <property type="evidence" value="ECO:0007669"/>
    <property type="project" value="UniProtKB-KW"/>
</dbReference>
<evidence type="ECO:0000256" key="8">
    <source>
        <dbReference type="ARBA" id="ARBA00022705"/>
    </source>
</evidence>
<dbReference type="InterPro" id="IPR029398">
    <property type="entry name" value="PolB_thumb"/>
</dbReference>
<evidence type="ECO:0000256" key="7">
    <source>
        <dbReference type="ARBA" id="ARBA00022695"/>
    </source>
</evidence>
<evidence type="ECO:0000256" key="14">
    <source>
        <dbReference type="ARBA" id="ARBA00023204"/>
    </source>
</evidence>
<comment type="catalytic activity">
    <reaction evidence="17">
        <text>DNA(n) + a 2'-deoxyribonucleoside 5'-triphosphate = DNA(n+1) + diphosphate</text>
        <dbReference type="Rhea" id="RHEA:22508"/>
        <dbReference type="Rhea" id="RHEA-COMP:17339"/>
        <dbReference type="Rhea" id="RHEA-COMP:17340"/>
        <dbReference type="ChEBI" id="CHEBI:33019"/>
        <dbReference type="ChEBI" id="CHEBI:61560"/>
        <dbReference type="ChEBI" id="CHEBI:173112"/>
        <dbReference type="EC" id="2.7.7.7"/>
    </reaction>
</comment>
<dbReference type="Pfam" id="PF14791">
    <property type="entry name" value="DNA_pol_B_thumb"/>
    <property type="match status" value="1"/>
</dbReference>
<dbReference type="InterPro" id="IPR028207">
    <property type="entry name" value="DNA_pol_B_palm_palm"/>
</dbReference>
<evidence type="ECO:0000259" key="19">
    <source>
        <dbReference type="PROSITE" id="PS50172"/>
    </source>
</evidence>
<feature type="region of interest" description="Disordered" evidence="18">
    <location>
        <begin position="125"/>
        <end position="179"/>
    </location>
</feature>
<keyword evidence="9" id="KW-0479">Metal-binding</keyword>
<dbReference type="Pfam" id="PF14716">
    <property type="entry name" value="HHH_8"/>
    <property type="match status" value="1"/>
</dbReference>
<dbReference type="InterPro" id="IPR018944">
    <property type="entry name" value="DNA_pol_lambd_fingers_domain"/>
</dbReference>
<dbReference type="Gene3D" id="3.30.210.10">
    <property type="entry name" value="DNA polymerase, thumb domain"/>
    <property type="match status" value="1"/>
</dbReference>
<comment type="subcellular location">
    <subcellularLocation>
        <location evidence="2">Nucleus</location>
    </subcellularLocation>
</comment>
<dbReference type="PROSITE" id="PS00522">
    <property type="entry name" value="DNA_POLYMERASE_X"/>
    <property type="match status" value="1"/>
</dbReference>
<dbReference type="Pfam" id="PF14792">
    <property type="entry name" value="DNA_pol_B_palm"/>
    <property type="match status" value="1"/>
</dbReference>
<dbReference type="Proteomes" id="UP000077266">
    <property type="component" value="Unassembled WGS sequence"/>
</dbReference>
<dbReference type="PANTHER" id="PTHR11276:SF28">
    <property type="entry name" value="DNA POLYMERASE LAMBDA"/>
    <property type="match status" value="1"/>
</dbReference>
<dbReference type="OrthoDB" id="205514at2759"/>
<feature type="region of interest" description="Disordered" evidence="18">
    <location>
        <begin position="1"/>
        <end position="24"/>
    </location>
</feature>
<accession>A0A165MRI2</accession>
<evidence type="ECO:0000256" key="11">
    <source>
        <dbReference type="ARBA" id="ARBA00022842"/>
    </source>
</evidence>
<keyword evidence="8" id="KW-0235">DNA replication</keyword>
<evidence type="ECO:0000256" key="1">
    <source>
        <dbReference type="ARBA" id="ARBA00001946"/>
    </source>
</evidence>
<keyword evidence="16" id="KW-0539">Nucleus</keyword>
<dbReference type="SUPFAM" id="SSF52113">
    <property type="entry name" value="BRCT domain"/>
    <property type="match status" value="1"/>
</dbReference>
<dbReference type="SUPFAM" id="SSF81301">
    <property type="entry name" value="Nucleotidyltransferase"/>
    <property type="match status" value="1"/>
</dbReference>
<keyword evidence="7" id="KW-0548">Nucleotidyltransferase</keyword>
<keyword evidence="12" id="KW-0239">DNA-directed DNA polymerase</keyword>
<organism evidence="20 21">
    <name type="scientific">Exidia glandulosa HHB12029</name>
    <dbReference type="NCBI Taxonomy" id="1314781"/>
    <lineage>
        <taxon>Eukaryota</taxon>
        <taxon>Fungi</taxon>
        <taxon>Dikarya</taxon>
        <taxon>Basidiomycota</taxon>
        <taxon>Agaricomycotina</taxon>
        <taxon>Agaricomycetes</taxon>
        <taxon>Auriculariales</taxon>
        <taxon>Exidiaceae</taxon>
        <taxon>Exidia</taxon>
    </lineage>
</organism>
<dbReference type="EMBL" id="KV425908">
    <property type="protein sequence ID" value="KZV99651.1"/>
    <property type="molecule type" value="Genomic_DNA"/>
</dbReference>
<proteinExistence type="inferred from homology"/>
<keyword evidence="13" id="KW-0238">DNA-binding</keyword>
<dbReference type="Gene3D" id="1.10.150.20">
    <property type="entry name" value="5' to 3' exonuclease, C-terminal subdomain"/>
    <property type="match status" value="1"/>
</dbReference>
<dbReference type="InParanoid" id="A0A165MRI2"/>
<evidence type="ECO:0000256" key="15">
    <source>
        <dbReference type="ARBA" id="ARBA00023239"/>
    </source>
</evidence>
<evidence type="ECO:0000256" key="10">
    <source>
        <dbReference type="ARBA" id="ARBA00022763"/>
    </source>
</evidence>
<dbReference type="Pfam" id="PF10391">
    <property type="entry name" value="DNA_pol_lambd_f"/>
    <property type="match status" value="1"/>
</dbReference>
<evidence type="ECO:0000313" key="21">
    <source>
        <dbReference type="Proteomes" id="UP000077266"/>
    </source>
</evidence>
<dbReference type="PANTHER" id="PTHR11276">
    <property type="entry name" value="DNA POLYMERASE TYPE-X FAMILY MEMBER"/>
    <property type="match status" value="1"/>
</dbReference>
<dbReference type="InterPro" id="IPR036420">
    <property type="entry name" value="BRCT_dom_sf"/>
</dbReference>
<dbReference type="SUPFAM" id="SSF81585">
    <property type="entry name" value="PsbU/PolX domain-like"/>
    <property type="match status" value="1"/>
</dbReference>
<comment type="similarity">
    <text evidence="3">Belongs to the DNA polymerase type-X family.</text>
</comment>
<dbReference type="InterPro" id="IPR037160">
    <property type="entry name" value="DNA_Pol_thumb_sf"/>
</dbReference>
<dbReference type="InterPro" id="IPR002054">
    <property type="entry name" value="DNA-dir_DNA_pol_X"/>
</dbReference>
<keyword evidence="15" id="KW-0456">Lyase</keyword>
<evidence type="ECO:0000313" key="20">
    <source>
        <dbReference type="EMBL" id="KZV99651.1"/>
    </source>
</evidence>
<evidence type="ECO:0000256" key="18">
    <source>
        <dbReference type="SAM" id="MobiDB-lite"/>
    </source>
</evidence>
<evidence type="ECO:0000256" key="6">
    <source>
        <dbReference type="ARBA" id="ARBA00022679"/>
    </source>
</evidence>
<dbReference type="InterPro" id="IPR001726">
    <property type="entry name" value="TdT/Mu"/>
</dbReference>
<dbReference type="GO" id="GO:0003677">
    <property type="term" value="F:DNA binding"/>
    <property type="evidence" value="ECO:0007669"/>
    <property type="project" value="UniProtKB-KW"/>
</dbReference>
<dbReference type="GO" id="GO:0046872">
    <property type="term" value="F:metal ion binding"/>
    <property type="evidence" value="ECO:0007669"/>
    <property type="project" value="UniProtKB-KW"/>
</dbReference>
<keyword evidence="6 20" id="KW-0808">Transferase</keyword>
<dbReference type="GO" id="GO:0016829">
    <property type="term" value="F:lyase activity"/>
    <property type="evidence" value="ECO:0007669"/>
    <property type="project" value="UniProtKB-KW"/>
</dbReference>
<evidence type="ECO:0000256" key="13">
    <source>
        <dbReference type="ARBA" id="ARBA00023125"/>
    </source>
</evidence>
<name>A0A165MRI2_EXIGL</name>
<feature type="domain" description="BRCT" evidence="19">
    <location>
        <begin position="24"/>
        <end position="117"/>
    </location>
</feature>
<dbReference type="STRING" id="1314781.A0A165MRI2"/>
<gene>
    <name evidence="20" type="ORF">EXIGLDRAFT_724655</name>
</gene>
<dbReference type="GO" id="GO:0006303">
    <property type="term" value="P:double-strand break repair via nonhomologous end joining"/>
    <property type="evidence" value="ECO:0007669"/>
    <property type="project" value="TreeGrafter"/>
</dbReference>
<evidence type="ECO:0000256" key="12">
    <source>
        <dbReference type="ARBA" id="ARBA00022932"/>
    </source>
</evidence>
<evidence type="ECO:0000256" key="2">
    <source>
        <dbReference type="ARBA" id="ARBA00004123"/>
    </source>
</evidence>
<dbReference type="Gene3D" id="3.30.460.10">
    <property type="entry name" value="Beta Polymerase, domain 2"/>
    <property type="match status" value="1"/>
</dbReference>
<dbReference type="SMART" id="SM00483">
    <property type="entry name" value="POLXc"/>
    <property type="match status" value="1"/>
</dbReference>
<comment type="cofactor">
    <cofactor evidence="1">
        <name>Mg(2+)</name>
        <dbReference type="ChEBI" id="CHEBI:18420"/>
    </cofactor>
</comment>
<dbReference type="InterPro" id="IPR019843">
    <property type="entry name" value="DNA_pol-X_BS"/>
</dbReference>
<dbReference type="InterPro" id="IPR043519">
    <property type="entry name" value="NT_sf"/>
</dbReference>
<dbReference type="FunCoup" id="A0A165MRI2">
    <property type="interactions" value="228"/>
</dbReference>
<keyword evidence="14" id="KW-0234">DNA repair</keyword>
<dbReference type="SUPFAM" id="SSF47802">
    <property type="entry name" value="DNA polymerase beta, N-terminal domain-like"/>
    <property type="match status" value="1"/>
</dbReference>
<dbReference type="Gene3D" id="1.10.150.110">
    <property type="entry name" value="DNA polymerase beta, N-terminal domain-like"/>
    <property type="match status" value="1"/>
</dbReference>
<dbReference type="GO" id="GO:0005634">
    <property type="term" value="C:nucleus"/>
    <property type="evidence" value="ECO:0007669"/>
    <property type="project" value="UniProtKB-SubCell"/>
</dbReference>
<dbReference type="InterPro" id="IPR010996">
    <property type="entry name" value="HHH_MUS81"/>
</dbReference>
<dbReference type="InterPro" id="IPR022312">
    <property type="entry name" value="DNA_pol_X"/>
</dbReference>
<dbReference type="InterPro" id="IPR001357">
    <property type="entry name" value="BRCT_dom"/>
</dbReference>
<keyword evidence="11" id="KW-0460">Magnesium</keyword>
<evidence type="ECO:0000256" key="3">
    <source>
        <dbReference type="ARBA" id="ARBA00008323"/>
    </source>
</evidence>
<keyword evidence="21" id="KW-1185">Reference proteome</keyword>